<sequence>MVLWIILIRHLAAVEGQAKKEELSRFSLWRLYRKSSMAKYRRFIVNSMRPSKSVTLPSVRPFNECSQKTSKGLAWPRRSNRSLPRPAIKLLI</sequence>
<dbReference type="Proteomes" id="UP001492380">
    <property type="component" value="Unassembled WGS sequence"/>
</dbReference>
<dbReference type="EMBL" id="JBBWRZ010000009">
    <property type="protein sequence ID" value="KAK8229097.1"/>
    <property type="molecule type" value="Genomic_DNA"/>
</dbReference>
<protein>
    <recommendedName>
        <fullName evidence="4">Secreted protein</fullName>
    </recommendedName>
</protein>
<evidence type="ECO:0000313" key="3">
    <source>
        <dbReference type="Proteomes" id="UP001492380"/>
    </source>
</evidence>
<reference evidence="2 3" key="1">
    <citation type="submission" date="2024-04" db="EMBL/GenBank/DDBJ databases">
        <title>Phyllosticta paracitricarpa is synonymous to the EU quarantine fungus P. citricarpa based on phylogenomic analyses.</title>
        <authorList>
            <consortium name="Lawrence Berkeley National Laboratory"/>
            <person name="Van Ingen-Buijs V.A."/>
            <person name="Van Westerhoven A.C."/>
            <person name="Haridas S."/>
            <person name="Skiadas P."/>
            <person name="Martin F."/>
            <person name="Groenewald J.Z."/>
            <person name="Crous P.W."/>
            <person name="Seidl M.F."/>
        </authorList>
    </citation>
    <scope>NUCLEOTIDE SEQUENCE [LARGE SCALE GENOMIC DNA]</scope>
    <source>
        <strain evidence="2 3">CBS 123374</strain>
    </source>
</reference>
<keyword evidence="3" id="KW-1185">Reference proteome</keyword>
<evidence type="ECO:0000256" key="1">
    <source>
        <dbReference type="SAM" id="SignalP"/>
    </source>
</evidence>
<gene>
    <name evidence="2" type="ORF">HDK90DRAFT_493081</name>
</gene>
<evidence type="ECO:0000313" key="2">
    <source>
        <dbReference type="EMBL" id="KAK8229097.1"/>
    </source>
</evidence>
<proteinExistence type="predicted"/>
<feature type="signal peptide" evidence="1">
    <location>
        <begin position="1"/>
        <end position="16"/>
    </location>
</feature>
<comment type="caution">
    <text evidence="2">The sequence shown here is derived from an EMBL/GenBank/DDBJ whole genome shotgun (WGS) entry which is preliminary data.</text>
</comment>
<organism evidence="2 3">
    <name type="scientific">Phyllosticta capitalensis</name>
    <dbReference type="NCBI Taxonomy" id="121624"/>
    <lineage>
        <taxon>Eukaryota</taxon>
        <taxon>Fungi</taxon>
        <taxon>Dikarya</taxon>
        <taxon>Ascomycota</taxon>
        <taxon>Pezizomycotina</taxon>
        <taxon>Dothideomycetes</taxon>
        <taxon>Dothideomycetes incertae sedis</taxon>
        <taxon>Botryosphaeriales</taxon>
        <taxon>Phyllostictaceae</taxon>
        <taxon>Phyllosticta</taxon>
    </lineage>
</organism>
<feature type="chain" id="PRO_5045279949" description="Secreted protein" evidence="1">
    <location>
        <begin position="17"/>
        <end position="92"/>
    </location>
</feature>
<name>A0ABR1YHD8_9PEZI</name>
<evidence type="ECO:0008006" key="4">
    <source>
        <dbReference type="Google" id="ProtNLM"/>
    </source>
</evidence>
<keyword evidence="1" id="KW-0732">Signal</keyword>
<accession>A0ABR1YHD8</accession>